<evidence type="ECO:0000313" key="1">
    <source>
        <dbReference type="EMBL" id="KKM04499.1"/>
    </source>
</evidence>
<name>A0A0F9H098_9ZZZZ</name>
<organism evidence="1">
    <name type="scientific">marine sediment metagenome</name>
    <dbReference type="NCBI Taxonomy" id="412755"/>
    <lineage>
        <taxon>unclassified sequences</taxon>
        <taxon>metagenomes</taxon>
        <taxon>ecological metagenomes</taxon>
    </lineage>
</organism>
<comment type="caution">
    <text evidence="1">The sequence shown here is derived from an EMBL/GenBank/DDBJ whole genome shotgun (WGS) entry which is preliminary data.</text>
</comment>
<protein>
    <submittedName>
        <fullName evidence="1">Uncharacterized protein</fullName>
    </submittedName>
</protein>
<reference evidence="1" key="1">
    <citation type="journal article" date="2015" name="Nature">
        <title>Complex archaea that bridge the gap between prokaryotes and eukaryotes.</title>
        <authorList>
            <person name="Spang A."/>
            <person name="Saw J.H."/>
            <person name="Jorgensen S.L."/>
            <person name="Zaremba-Niedzwiedzka K."/>
            <person name="Martijn J."/>
            <person name="Lind A.E."/>
            <person name="van Eijk R."/>
            <person name="Schleper C."/>
            <person name="Guy L."/>
            <person name="Ettema T.J."/>
        </authorList>
    </citation>
    <scope>NUCLEOTIDE SEQUENCE</scope>
</reference>
<accession>A0A0F9H098</accession>
<feature type="non-terminal residue" evidence="1">
    <location>
        <position position="205"/>
    </location>
</feature>
<sequence>MASLIDIVKKGSVDRAVTLRIIDSTDGTPETGVVWNSAGIDLWYRREGSAVVSITEATLAALTTAHTDGGFLHISHGEYRFDLPDAAFATGAQHVDIGGTVTGMVVIGGRVRLVDYDPEDAVRLGLTAMPPNAAGAAGGIPVSAAGGLNLDDIKTKTDGLNFDGNNVLCDVMAMNTGVIASINFSTGALAADAFAANSLDGKGNW</sequence>
<dbReference type="AlphaFoldDB" id="A0A0F9H098"/>
<gene>
    <name evidence="1" type="ORF">LCGC14_1763660</name>
</gene>
<proteinExistence type="predicted"/>
<dbReference type="EMBL" id="LAZR01016440">
    <property type="protein sequence ID" value="KKM04499.1"/>
    <property type="molecule type" value="Genomic_DNA"/>
</dbReference>